<dbReference type="Proteomes" id="UP001287356">
    <property type="component" value="Unassembled WGS sequence"/>
</dbReference>
<accession>A0AAE0MZJ8</accession>
<dbReference type="AlphaFoldDB" id="A0AAE0MZJ8"/>
<feature type="transmembrane region" description="Helical" evidence="2">
    <location>
        <begin position="269"/>
        <end position="293"/>
    </location>
</feature>
<feature type="transmembrane region" description="Helical" evidence="2">
    <location>
        <begin position="229"/>
        <end position="249"/>
    </location>
</feature>
<feature type="transmembrane region" description="Helical" evidence="2">
    <location>
        <begin position="138"/>
        <end position="158"/>
    </location>
</feature>
<reference evidence="3" key="1">
    <citation type="journal article" date="2023" name="Mol. Phylogenet. Evol.">
        <title>Genome-scale phylogeny and comparative genomics of the fungal order Sordariales.</title>
        <authorList>
            <person name="Hensen N."/>
            <person name="Bonometti L."/>
            <person name="Westerberg I."/>
            <person name="Brannstrom I.O."/>
            <person name="Guillou S."/>
            <person name="Cros-Aarteil S."/>
            <person name="Calhoun S."/>
            <person name="Haridas S."/>
            <person name="Kuo A."/>
            <person name="Mondo S."/>
            <person name="Pangilinan J."/>
            <person name="Riley R."/>
            <person name="LaButti K."/>
            <person name="Andreopoulos B."/>
            <person name="Lipzen A."/>
            <person name="Chen C."/>
            <person name="Yan M."/>
            <person name="Daum C."/>
            <person name="Ng V."/>
            <person name="Clum A."/>
            <person name="Steindorff A."/>
            <person name="Ohm R.A."/>
            <person name="Martin F."/>
            <person name="Silar P."/>
            <person name="Natvig D.O."/>
            <person name="Lalanne C."/>
            <person name="Gautier V."/>
            <person name="Ament-Velasquez S.L."/>
            <person name="Kruys A."/>
            <person name="Hutchinson M.I."/>
            <person name="Powell A.J."/>
            <person name="Barry K."/>
            <person name="Miller A.N."/>
            <person name="Grigoriev I.V."/>
            <person name="Debuchy R."/>
            <person name="Gladieux P."/>
            <person name="Hiltunen Thoren M."/>
            <person name="Johannesson H."/>
        </authorList>
    </citation>
    <scope>NUCLEOTIDE SEQUENCE</scope>
    <source>
        <strain evidence="3">CBS 958.72</strain>
    </source>
</reference>
<evidence type="ECO:0008006" key="5">
    <source>
        <dbReference type="Google" id="ProtNLM"/>
    </source>
</evidence>
<feature type="transmembrane region" description="Helical" evidence="2">
    <location>
        <begin position="112"/>
        <end position="132"/>
    </location>
</feature>
<evidence type="ECO:0000256" key="1">
    <source>
        <dbReference type="SAM" id="MobiDB-lite"/>
    </source>
</evidence>
<organism evidence="3 4">
    <name type="scientific">Lasiosphaeria ovina</name>
    <dbReference type="NCBI Taxonomy" id="92902"/>
    <lineage>
        <taxon>Eukaryota</taxon>
        <taxon>Fungi</taxon>
        <taxon>Dikarya</taxon>
        <taxon>Ascomycota</taxon>
        <taxon>Pezizomycotina</taxon>
        <taxon>Sordariomycetes</taxon>
        <taxon>Sordariomycetidae</taxon>
        <taxon>Sordariales</taxon>
        <taxon>Lasiosphaeriaceae</taxon>
        <taxon>Lasiosphaeria</taxon>
    </lineage>
</organism>
<gene>
    <name evidence="3" type="ORF">B0T24DRAFT_652728</name>
</gene>
<evidence type="ECO:0000313" key="4">
    <source>
        <dbReference type="Proteomes" id="UP001287356"/>
    </source>
</evidence>
<proteinExistence type="predicted"/>
<feature type="region of interest" description="Disordered" evidence="1">
    <location>
        <begin position="29"/>
        <end position="57"/>
    </location>
</feature>
<dbReference type="PANTHER" id="PTHR36459">
    <property type="entry name" value="ORF"/>
    <property type="match status" value="1"/>
</dbReference>
<comment type="caution">
    <text evidence="3">The sequence shown here is derived from an EMBL/GenBank/DDBJ whole genome shotgun (WGS) entry which is preliminary data.</text>
</comment>
<reference evidence="3" key="2">
    <citation type="submission" date="2023-06" db="EMBL/GenBank/DDBJ databases">
        <authorList>
            <consortium name="Lawrence Berkeley National Laboratory"/>
            <person name="Haridas S."/>
            <person name="Hensen N."/>
            <person name="Bonometti L."/>
            <person name="Westerberg I."/>
            <person name="Brannstrom I.O."/>
            <person name="Guillou S."/>
            <person name="Cros-Aarteil S."/>
            <person name="Calhoun S."/>
            <person name="Kuo A."/>
            <person name="Mondo S."/>
            <person name="Pangilinan J."/>
            <person name="Riley R."/>
            <person name="Labutti K."/>
            <person name="Andreopoulos B."/>
            <person name="Lipzen A."/>
            <person name="Chen C."/>
            <person name="Yanf M."/>
            <person name="Daum C."/>
            <person name="Ng V."/>
            <person name="Clum A."/>
            <person name="Steindorff A."/>
            <person name="Ohm R."/>
            <person name="Martin F."/>
            <person name="Silar P."/>
            <person name="Natvig D."/>
            <person name="Lalanne C."/>
            <person name="Gautier V."/>
            <person name="Ament-Velasquez S.L."/>
            <person name="Kruys A."/>
            <person name="Hutchinson M.I."/>
            <person name="Powell A.J."/>
            <person name="Barry K."/>
            <person name="Miller A.N."/>
            <person name="Grigoriev I.V."/>
            <person name="Debuchy R."/>
            <person name="Gladieux P."/>
            <person name="Thoren M.H."/>
            <person name="Johannesson H."/>
        </authorList>
    </citation>
    <scope>NUCLEOTIDE SEQUENCE</scope>
    <source>
        <strain evidence="3">CBS 958.72</strain>
    </source>
</reference>
<evidence type="ECO:0000313" key="3">
    <source>
        <dbReference type="EMBL" id="KAK3361434.1"/>
    </source>
</evidence>
<keyword evidence="2" id="KW-0812">Transmembrane</keyword>
<dbReference type="PANTHER" id="PTHR36459:SF1">
    <property type="entry name" value="FATTY ACID DESATURASE DOMAIN-CONTAINING PROTEIN-RELATED"/>
    <property type="match status" value="1"/>
</dbReference>
<sequence length="349" mass="40197">MENIIFSSELTIPDVVVLRNLADDIQRHREANAPNSKPHHDGGYSSNTSADKKTDAVAGHGVSADRDAADIRKLTALNDAESSDFLPTAIYEHVVVPYVAWARGIVRHDTDVIMLTHLILYFTTSVPSALWLYYRFNYFRGILHFVIQFWYMGTYTLMMHQHIHMNGILAKKPFLRLADAYFPYITDPLMGHTWNSYYYHHVKHHHIEGNGPDDLSSTIRYQRDDILNFLHYVGRFFFLVWLDLPIYFFSKGRKLNAAKTAFWELSDYFFLYTLFCLNSRATTFVFLCPLLILRLGLMVGNWGQHAFVNADEPDSDFRSSITLIDVPTKDGLTVTGEVDLRILLATRKS</sequence>
<evidence type="ECO:0000256" key="2">
    <source>
        <dbReference type="SAM" id="Phobius"/>
    </source>
</evidence>
<dbReference type="EMBL" id="JAULSN010000011">
    <property type="protein sequence ID" value="KAK3361434.1"/>
    <property type="molecule type" value="Genomic_DNA"/>
</dbReference>
<name>A0AAE0MZJ8_9PEZI</name>
<protein>
    <recommendedName>
        <fullName evidence="5">Fatty acid desaturase domain-containing protein</fullName>
    </recommendedName>
</protein>
<keyword evidence="2" id="KW-0472">Membrane</keyword>
<dbReference type="GO" id="GO:0006629">
    <property type="term" value="P:lipid metabolic process"/>
    <property type="evidence" value="ECO:0007669"/>
    <property type="project" value="InterPro"/>
</dbReference>
<keyword evidence="2" id="KW-1133">Transmembrane helix</keyword>
<keyword evidence="4" id="KW-1185">Reference proteome</keyword>